<comment type="caution">
    <text evidence="2">The sequence shown here is derived from an EMBL/GenBank/DDBJ whole genome shotgun (WGS) entry which is preliminary data.</text>
</comment>
<gene>
    <name evidence="2" type="ORF">GCM10009554_60230</name>
</gene>
<dbReference type="Proteomes" id="UP001500542">
    <property type="component" value="Unassembled WGS sequence"/>
</dbReference>
<dbReference type="EMBL" id="BAAAHK010000017">
    <property type="protein sequence ID" value="GAA0954452.1"/>
    <property type="molecule type" value="Genomic_DNA"/>
</dbReference>
<reference evidence="2 3" key="1">
    <citation type="journal article" date="2019" name="Int. J. Syst. Evol. Microbiol.">
        <title>The Global Catalogue of Microorganisms (GCM) 10K type strain sequencing project: providing services to taxonomists for standard genome sequencing and annotation.</title>
        <authorList>
            <consortium name="The Broad Institute Genomics Platform"/>
            <consortium name="The Broad Institute Genome Sequencing Center for Infectious Disease"/>
            <person name="Wu L."/>
            <person name="Ma J."/>
        </authorList>
    </citation>
    <scope>NUCLEOTIDE SEQUENCE [LARGE SCALE GENOMIC DNA]</scope>
    <source>
        <strain evidence="2 3">JCM 10977</strain>
    </source>
</reference>
<name>A0ABN1RBF3_9ACTN</name>
<dbReference type="Gene3D" id="3.40.630.30">
    <property type="match status" value="1"/>
</dbReference>
<dbReference type="InterPro" id="IPR016181">
    <property type="entry name" value="Acyl_CoA_acyltransferase"/>
</dbReference>
<dbReference type="PROSITE" id="PS51186">
    <property type="entry name" value="GNAT"/>
    <property type="match status" value="1"/>
</dbReference>
<sequence>MTAALPTGHTFRRPAKDDAEAIFELVAARNLAAIGSADFTLDDMADELSEPGFDLDRDGWLVFSGETLTGYGTVFGQGDHHLLDIDLYSPDPAVIDWLLAEILVRAKELGREHGHSEVSLDLGVYRTDTAKRELLADNDFAPGTTYHRMRIDHTGPVAAPEVPEGAVLRRGAPDEETRRAAHAVFTETFTGQFGFTPRSYEEWFAARDAQSTFDWSQLSLLELDGEVVGFIESNDQFVEDENCNYVGRLGVLKEARGRGLAKFLLRDAFAVDAAAGRAGTILHVDTNNPTPALDLYLSVGMEAVLVIDVWRRTLPTA</sequence>
<accession>A0ABN1RBF3</accession>
<dbReference type="Pfam" id="PF00583">
    <property type="entry name" value="Acetyltransf_1"/>
    <property type="match status" value="1"/>
</dbReference>
<protein>
    <submittedName>
        <fullName evidence="2">GNAT family N-acetyltransferase</fullName>
    </submittedName>
</protein>
<dbReference type="RefSeq" id="WP_343977683.1">
    <property type="nucleotide sequence ID" value="NZ_BAAAHK010000017.1"/>
</dbReference>
<dbReference type="CDD" id="cd04301">
    <property type="entry name" value="NAT_SF"/>
    <property type="match status" value="1"/>
</dbReference>
<evidence type="ECO:0000313" key="3">
    <source>
        <dbReference type="Proteomes" id="UP001500542"/>
    </source>
</evidence>
<evidence type="ECO:0000259" key="1">
    <source>
        <dbReference type="PROSITE" id="PS51186"/>
    </source>
</evidence>
<evidence type="ECO:0000313" key="2">
    <source>
        <dbReference type="EMBL" id="GAA0954452.1"/>
    </source>
</evidence>
<proteinExistence type="predicted"/>
<feature type="domain" description="N-acetyltransferase" evidence="1">
    <location>
        <begin position="166"/>
        <end position="317"/>
    </location>
</feature>
<dbReference type="InterPro" id="IPR000182">
    <property type="entry name" value="GNAT_dom"/>
</dbReference>
<keyword evidence="3" id="KW-1185">Reference proteome</keyword>
<organism evidence="2 3">
    <name type="scientific">Kribbella koreensis</name>
    <dbReference type="NCBI Taxonomy" id="57909"/>
    <lineage>
        <taxon>Bacteria</taxon>
        <taxon>Bacillati</taxon>
        <taxon>Actinomycetota</taxon>
        <taxon>Actinomycetes</taxon>
        <taxon>Propionibacteriales</taxon>
        <taxon>Kribbellaceae</taxon>
        <taxon>Kribbella</taxon>
    </lineage>
</organism>
<dbReference type="SUPFAM" id="SSF55729">
    <property type="entry name" value="Acyl-CoA N-acyltransferases (Nat)"/>
    <property type="match status" value="1"/>
</dbReference>